<dbReference type="Gene3D" id="3.40.50.12090">
    <property type="match status" value="1"/>
</dbReference>
<dbReference type="SUPFAM" id="SSF51445">
    <property type="entry name" value="(Trans)glycosidases"/>
    <property type="match status" value="1"/>
</dbReference>
<dbReference type="Gene3D" id="3.20.20.80">
    <property type="entry name" value="Glycosidases"/>
    <property type="match status" value="1"/>
</dbReference>
<dbReference type="PROSITE" id="PS51904">
    <property type="entry name" value="GLYCOSYL_HYDROL_F25_2"/>
    <property type="match status" value="1"/>
</dbReference>
<organism evidence="2 3">
    <name type="scientific">Candidatus Clostridium eludens</name>
    <dbReference type="NCBI Taxonomy" id="3381663"/>
    <lineage>
        <taxon>Bacteria</taxon>
        <taxon>Bacillati</taxon>
        <taxon>Bacillota</taxon>
        <taxon>Clostridia</taxon>
        <taxon>Eubacteriales</taxon>
        <taxon>Clostridiaceae</taxon>
        <taxon>Clostridium</taxon>
    </lineage>
</organism>
<comment type="similarity">
    <text evidence="1">Belongs to the glycosyl hydrolase 25 family.</text>
</comment>
<reference evidence="2 3" key="1">
    <citation type="submission" date="2024-11" db="EMBL/GenBank/DDBJ databases">
        <authorList>
            <person name="Heng Y.C."/>
            <person name="Lim A.C.H."/>
            <person name="Lee J.K.Y."/>
            <person name="Kittelmann S."/>
        </authorList>
    </citation>
    <scope>NUCLEOTIDE SEQUENCE [LARGE SCALE GENOMIC DNA]</scope>
    <source>
        <strain evidence="2 3">WILCCON 0269</strain>
    </source>
</reference>
<dbReference type="InterPro" id="IPR002053">
    <property type="entry name" value="Glyco_hydro_25"/>
</dbReference>
<dbReference type="Pfam" id="PF01183">
    <property type="entry name" value="Glyco_hydro_25"/>
    <property type="match status" value="1"/>
</dbReference>
<accession>A0ABW8SS48</accession>
<comment type="caution">
    <text evidence="2">The sequence shown here is derived from an EMBL/GenBank/DDBJ whole genome shotgun (WGS) entry which is preliminary data.</text>
</comment>
<dbReference type="PANTHER" id="PTHR34135">
    <property type="entry name" value="LYSOZYME"/>
    <property type="match status" value="1"/>
</dbReference>
<sequence length="283" mass="31860">MLKGIDINSEKWVNDWDKVKNAGIEVIINKATEGTYYEDKYLSYRVSKCKELGINIGVYHFAGNQDIPSEVNAFISYTKDYSLDTIFWLDIEQPPSSYSWSWAGNDPANFVNTFTNLFEQKTGKEIGGYTNKYFYETFLNGKISSVLKLWIAAYGVNNNPYPQYSWQYSETGSVDGIDGNVDMNWFAENILVTADSGGDSKKKVENIICINNSVDERAGKYLADYLQCPIIDNSLVKFDYSVVENVYCVGGGEFTAYAKKIIKGGDRYGTCQAVLDFIKNAGK</sequence>
<dbReference type="PANTHER" id="PTHR34135:SF2">
    <property type="entry name" value="LYSOZYME"/>
    <property type="match status" value="1"/>
</dbReference>
<keyword evidence="3" id="KW-1185">Reference proteome</keyword>
<gene>
    <name evidence="2" type="ORF">ACJDU8_18260</name>
</gene>
<dbReference type="EMBL" id="JBJHZX010000031">
    <property type="protein sequence ID" value="MFL0197490.1"/>
    <property type="molecule type" value="Genomic_DNA"/>
</dbReference>
<dbReference type="RefSeq" id="WP_406793593.1">
    <property type="nucleotide sequence ID" value="NZ_JBJHZX010000031.1"/>
</dbReference>
<dbReference type="InterPro" id="IPR017853">
    <property type="entry name" value="GH"/>
</dbReference>
<evidence type="ECO:0000313" key="3">
    <source>
        <dbReference type="Proteomes" id="UP001623660"/>
    </source>
</evidence>
<evidence type="ECO:0000256" key="1">
    <source>
        <dbReference type="ARBA" id="ARBA00010646"/>
    </source>
</evidence>
<proteinExistence type="inferred from homology"/>
<evidence type="ECO:0000313" key="2">
    <source>
        <dbReference type="EMBL" id="MFL0197490.1"/>
    </source>
</evidence>
<name>A0ABW8SS48_9CLOT</name>
<protein>
    <submittedName>
        <fullName evidence="2">GH25 family lysozyme</fullName>
    </submittedName>
</protein>
<dbReference type="Proteomes" id="UP001623660">
    <property type="component" value="Unassembled WGS sequence"/>
</dbReference>